<dbReference type="GO" id="GO:0008967">
    <property type="term" value="F:phosphoglycolate phosphatase activity"/>
    <property type="evidence" value="ECO:0007669"/>
    <property type="project" value="TreeGrafter"/>
</dbReference>
<dbReference type="GO" id="GO:0005829">
    <property type="term" value="C:cytosol"/>
    <property type="evidence" value="ECO:0007669"/>
    <property type="project" value="TreeGrafter"/>
</dbReference>
<dbReference type="Proteomes" id="UP000295444">
    <property type="component" value="Unassembled WGS sequence"/>
</dbReference>
<gene>
    <name evidence="1" type="ORF">EV186_104202</name>
</gene>
<dbReference type="Gene3D" id="3.40.50.1000">
    <property type="entry name" value="HAD superfamily/HAD-like"/>
    <property type="match status" value="1"/>
</dbReference>
<dbReference type="RefSeq" id="WP_133851600.1">
    <property type="nucleotide sequence ID" value="NZ_SNXZ01000004.1"/>
</dbReference>
<dbReference type="PANTHER" id="PTHR43434">
    <property type="entry name" value="PHOSPHOGLYCOLATE PHOSPHATASE"/>
    <property type="match status" value="1"/>
</dbReference>
<keyword evidence="1" id="KW-0378">Hydrolase</keyword>
<organism evidence="1 2">
    <name type="scientific">Labedaea rhizosphaerae</name>
    <dbReference type="NCBI Taxonomy" id="598644"/>
    <lineage>
        <taxon>Bacteria</taxon>
        <taxon>Bacillati</taxon>
        <taxon>Actinomycetota</taxon>
        <taxon>Actinomycetes</taxon>
        <taxon>Pseudonocardiales</taxon>
        <taxon>Pseudonocardiaceae</taxon>
        <taxon>Labedaea</taxon>
    </lineage>
</organism>
<comment type="caution">
    <text evidence="1">The sequence shown here is derived from an EMBL/GenBank/DDBJ whole genome shotgun (WGS) entry which is preliminary data.</text>
</comment>
<dbReference type="InterPro" id="IPR036412">
    <property type="entry name" value="HAD-like_sf"/>
</dbReference>
<dbReference type="GO" id="GO:0006281">
    <property type="term" value="P:DNA repair"/>
    <property type="evidence" value="ECO:0007669"/>
    <property type="project" value="TreeGrafter"/>
</dbReference>
<evidence type="ECO:0000313" key="1">
    <source>
        <dbReference type="EMBL" id="TDP96220.1"/>
    </source>
</evidence>
<dbReference type="PANTHER" id="PTHR43434:SF1">
    <property type="entry name" value="PHOSPHOGLYCOLATE PHOSPHATASE"/>
    <property type="match status" value="1"/>
</dbReference>
<sequence>MDHAPAGMPSTLVLWDVDHTLIENGGVSKETYLGAFTRLTGKAAAVRPETHGRTDFVIMRELLEANGEPAEQYTSIDQFTDVLIESMQEKAPELPARGHVLPGIIEALTALHDDDAVLQSALTGNIAPNAYAKVTAFGLEKWLDLEVGGFGSDDAVRSKLVDASRRKVAEKYGRTFDRDSTILIGDTPLDVKAGHDGGAKVIAVATGVHPYDELVGCGPDATLHDLGDTATFLSTLAAVRAK</sequence>
<name>A0A4R6S8P2_LABRH</name>
<dbReference type="Gene3D" id="1.10.150.240">
    <property type="entry name" value="Putative phosphatase, domain 2"/>
    <property type="match status" value="1"/>
</dbReference>
<dbReference type="Pfam" id="PF12710">
    <property type="entry name" value="HAD"/>
    <property type="match status" value="1"/>
</dbReference>
<dbReference type="InterPro" id="IPR023214">
    <property type="entry name" value="HAD_sf"/>
</dbReference>
<accession>A0A4R6S8P2</accession>
<keyword evidence="2" id="KW-1185">Reference proteome</keyword>
<dbReference type="SUPFAM" id="SSF56784">
    <property type="entry name" value="HAD-like"/>
    <property type="match status" value="1"/>
</dbReference>
<dbReference type="AlphaFoldDB" id="A0A4R6S8P2"/>
<dbReference type="InterPro" id="IPR050155">
    <property type="entry name" value="HAD-like_hydrolase_sf"/>
</dbReference>
<dbReference type="InterPro" id="IPR023198">
    <property type="entry name" value="PGP-like_dom2"/>
</dbReference>
<evidence type="ECO:0000313" key="2">
    <source>
        <dbReference type="Proteomes" id="UP000295444"/>
    </source>
</evidence>
<protein>
    <submittedName>
        <fullName evidence="1">Phosphoglycolate phosphatase-like HAD superfamily hydrolase</fullName>
    </submittedName>
</protein>
<dbReference type="OrthoDB" id="9781769at2"/>
<reference evidence="1 2" key="1">
    <citation type="submission" date="2019-03" db="EMBL/GenBank/DDBJ databases">
        <title>Genomic Encyclopedia of Type Strains, Phase IV (KMG-IV): sequencing the most valuable type-strain genomes for metagenomic binning, comparative biology and taxonomic classification.</title>
        <authorList>
            <person name="Goeker M."/>
        </authorList>
    </citation>
    <scope>NUCLEOTIDE SEQUENCE [LARGE SCALE GENOMIC DNA]</scope>
    <source>
        <strain evidence="1 2">DSM 45361</strain>
    </source>
</reference>
<dbReference type="EMBL" id="SNXZ01000004">
    <property type="protein sequence ID" value="TDP96220.1"/>
    <property type="molecule type" value="Genomic_DNA"/>
</dbReference>
<proteinExistence type="predicted"/>